<reference evidence="1 2" key="2">
    <citation type="submission" date="2018-11" db="EMBL/GenBank/DDBJ databases">
        <authorList>
            <consortium name="Pathogen Informatics"/>
        </authorList>
    </citation>
    <scope>NUCLEOTIDE SEQUENCE [LARGE SCALE GENOMIC DNA]</scope>
</reference>
<organism evidence="3">
    <name type="scientific">Gongylonema pulchrum</name>
    <dbReference type="NCBI Taxonomy" id="637853"/>
    <lineage>
        <taxon>Eukaryota</taxon>
        <taxon>Metazoa</taxon>
        <taxon>Ecdysozoa</taxon>
        <taxon>Nematoda</taxon>
        <taxon>Chromadorea</taxon>
        <taxon>Rhabditida</taxon>
        <taxon>Spirurina</taxon>
        <taxon>Spiruromorpha</taxon>
        <taxon>Spiruroidea</taxon>
        <taxon>Gongylonematidae</taxon>
        <taxon>Gongylonema</taxon>
    </lineage>
</organism>
<evidence type="ECO:0000313" key="2">
    <source>
        <dbReference type="Proteomes" id="UP000271098"/>
    </source>
</evidence>
<dbReference type="WBParaSite" id="GPUH_0000738201-mRNA-1">
    <property type="protein sequence ID" value="GPUH_0000738201-mRNA-1"/>
    <property type="gene ID" value="GPUH_0000738201"/>
</dbReference>
<dbReference type="EMBL" id="UYRT01018949">
    <property type="protein sequence ID" value="VDK58108.1"/>
    <property type="molecule type" value="Genomic_DNA"/>
</dbReference>
<protein>
    <submittedName>
        <fullName evidence="3">Lipocalin-like domain-containing protein</fullName>
    </submittedName>
</protein>
<proteinExistence type="predicted"/>
<evidence type="ECO:0000313" key="1">
    <source>
        <dbReference type="EMBL" id="VDK58108.1"/>
    </source>
</evidence>
<keyword evidence="2" id="KW-1185">Reference proteome</keyword>
<sequence>MESLAYRFDGNDPAEFVGTNLYFYWESGTTLMSSGIVIEGVEVIDDEQLGLIEVKVNWPSPLI</sequence>
<dbReference type="Proteomes" id="UP000271098">
    <property type="component" value="Unassembled WGS sequence"/>
</dbReference>
<accession>A0A183DF82</accession>
<evidence type="ECO:0000313" key="3">
    <source>
        <dbReference type="WBParaSite" id="GPUH_0000738201-mRNA-1"/>
    </source>
</evidence>
<gene>
    <name evidence="1" type="ORF">GPUH_LOCUS7372</name>
</gene>
<dbReference type="AlphaFoldDB" id="A0A183DF82"/>
<name>A0A183DF82_9BILA</name>
<reference evidence="3" key="1">
    <citation type="submission" date="2016-06" db="UniProtKB">
        <authorList>
            <consortium name="WormBaseParasite"/>
        </authorList>
    </citation>
    <scope>IDENTIFICATION</scope>
</reference>